<dbReference type="EMBL" id="CP048029">
    <property type="protein sequence ID" value="QIK38978.1"/>
    <property type="molecule type" value="Genomic_DNA"/>
</dbReference>
<comment type="subunit">
    <text evidence="1">Heterohexadecamer of 8 large and 8 small subunits.</text>
</comment>
<dbReference type="AlphaFoldDB" id="A0A6G7VGK8"/>
<dbReference type="Gene3D" id="3.30.190.10">
    <property type="entry name" value="Ribulose bisphosphate carboxylase, small subunit"/>
    <property type="match status" value="1"/>
</dbReference>
<comment type="function">
    <text evidence="1">RuBisCO catalyzes two reactions: the carboxylation of D-ribulose 1,5-bisphosphate, the primary event in carbon dioxide fixation, as well as the oxidative fragmentation of the pentose substrate. Both reactions occur simultaneously and in competition at the same active site. Although the small subunit is not catalytic it is essential for maximal activity.</text>
</comment>
<evidence type="ECO:0000259" key="2">
    <source>
        <dbReference type="SMART" id="SM00961"/>
    </source>
</evidence>
<evidence type="ECO:0000313" key="3">
    <source>
        <dbReference type="EMBL" id="QIK38978.1"/>
    </source>
</evidence>
<protein>
    <recommendedName>
        <fullName evidence="1">Ribulose bisphosphate carboxylase small subunit</fullName>
        <shortName evidence="1">RuBisCO small subunit</shortName>
    </recommendedName>
</protein>
<keyword evidence="1" id="KW-0120">Carbon dioxide fixation</keyword>
<accession>A0A6G7VGK8</accession>
<name>A0A6G7VGK8_9GAMM</name>
<dbReference type="SMART" id="SM00961">
    <property type="entry name" value="RuBisCO_small"/>
    <property type="match status" value="1"/>
</dbReference>
<dbReference type="SUPFAM" id="SSF55239">
    <property type="entry name" value="RuBisCO, small subunit"/>
    <property type="match status" value="1"/>
</dbReference>
<keyword evidence="4" id="KW-1185">Reference proteome</keyword>
<dbReference type="HAMAP" id="MF_00859">
    <property type="entry name" value="RuBisCO_S_bact"/>
    <property type="match status" value="1"/>
</dbReference>
<proteinExistence type="inferred from homology"/>
<organism evidence="3 4">
    <name type="scientific">Caldichromatium japonicum</name>
    <dbReference type="NCBI Taxonomy" id="2699430"/>
    <lineage>
        <taxon>Bacteria</taxon>
        <taxon>Pseudomonadati</taxon>
        <taxon>Pseudomonadota</taxon>
        <taxon>Gammaproteobacteria</taxon>
        <taxon>Chromatiales</taxon>
        <taxon>Chromatiaceae</taxon>
        <taxon>Caldichromatium</taxon>
    </lineage>
</organism>
<dbReference type="KEGG" id="cjap:GWK36_14345"/>
<dbReference type="InterPro" id="IPR036385">
    <property type="entry name" value="RuBisCO_ssu_sf"/>
</dbReference>
<dbReference type="GO" id="GO:0016984">
    <property type="term" value="F:ribulose-bisphosphate carboxylase activity"/>
    <property type="evidence" value="ECO:0007669"/>
    <property type="project" value="UniProtKB-UniRule"/>
</dbReference>
<gene>
    <name evidence="1" type="primary">cbbS</name>
    <name evidence="3" type="ORF">GWK36_14345</name>
</gene>
<evidence type="ECO:0000313" key="4">
    <source>
        <dbReference type="Proteomes" id="UP000502699"/>
    </source>
</evidence>
<dbReference type="InterPro" id="IPR000894">
    <property type="entry name" value="RuBisCO_ssu_dom"/>
</dbReference>
<sequence length="119" mass="13728">MAREVFQMLATTVVQSLLPITGAAQYPAESRMLAQLEHCLHRGCVLAIEHTARIEPRTAQWELWGTSSLYAGDLQAVHIEIDRCRQAHCNHHIRLCVEDWHWRSRLSVIVYRPHSTALY</sequence>
<comment type="similarity">
    <text evidence="1">Belongs to the RuBisCO small chain family.</text>
</comment>
<keyword evidence="1" id="KW-0113">Calvin cycle</keyword>
<reference evidence="4" key="1">
    <citation type="submission" date="2020-01" db="EMBL/GenBank/DDBJ databases">
        <title>Caldichromatium gen. nov., sp. nov., a thermophilic purple sulfur bacterium member of the family Chromatiaceae isolated from Nakabusa hot spring, Japan.</title>
        <authorList>
            <person name="Saini M.K."/>
            <person name="Hanada S."/>
            <person name="Tank M."/>
        </authorList>
    </citation>
    <scope>NUCLEOTIDE SEQUENCE [LARGE SCALE GENOMIC DNA]</scope>
    <source>
        <strain evidence="4">No.7</strain>
    </source>
</reference>
<evidence type="ECO:0000256" key="1">
    <source>
        <dbReference type="HAMAP-Rule" id="MF_00859"/>
    </source>
</evidence>
<feature type="domain" description="Ribulose bisphosphate carboxylase small subunit" evidence="2">
    <location>
        <begin position="20"/>
        <end position="113"/>
    </location>
</feature>
<dbReference type="GO" id="GO:0019253">
    <property type="term" value="P:reductive pentose-phosphate cycle"/>
    <property type="evidence" value="ECO:0007669"/>
    <property type="project" value="UniProtKB-UniRule"/>
</dbReference>
<dbReference type="Pfam" id="PF00101">
    <property type="entry name" value="RuBisCO_small"/>
    <property type="match status" value="1"/>
</dbReference>
<comment type="miscellaneous">
    <text evidence="1">The basic functional RuBisCO is composed of a large chain homodimer in a 'head-to-tail' conformation. In form I RuBisCO this homodimer is arranged in a barrel-like tetramer with the small subunits forming a tetrameric 'cap' on each end of the 'barrel'.</text>
</comment>
<dbReference type="Proteomes" id="UP000502699">
    <property type="component" value="Chromosome"/>
</dbReference>